<evidence type="ECO:0000313" key="2">
    <source>
        <dbReference type="Proteomes" id="UP001629462"/>
    </source>
</evidence>
<keyword evidence="2" id="KW-1185">Reference proteome</keyword>
<dbReference type="EMBL" id="JAQQDB010000005">
    <property type="protein sequence ID" value="MFM0517104.1"/>
    <property type="molecule type" value="Genomic_DNA"/>
</dbReference>
<evidence type="ECO:0000313" key="1">
    <source>
        <dbReference type="EMBL" id="MFM0517104.1"/>
    </source>
</evidence>
<sequence length="173" mass="19495">MPADCRTQQRAASLPFLTSGGDAVTMLHLAKVARQAIVTTNGTVVPHQDYMGYVNYLKNLDVFLSPFPFGNTNGIVDAFSVGLPGICKTGREVFERIDGAMFIRAYMPGWMVAETVEEYVEAALRLANNHEERESLRRYMLEKNVVQRFFEGRPEVFGEMVLDLVEQQRLKTA</sequence>
<name>A0ABW9CHA0_9BURK</name>
<gene>
    <name evidence="1" type="ORF">PQR08_06655</name>
</gene>
<dbReference type="SUPFAM" id="SSF53756">
    <property type="entry name" value="UDP-Glycosyltransferase/glycogen phosphorylase"/>
    <property type="match status" value="1"/>
</dbReference>
<evidence type="ECO:0008006" key="3">
    <source>
        <dbReference type="Google" id="ProtNLM"/>
    </source>
</evidence>
<accession>A0ABW9CHA0</accession>
<protein>
    <recommendedName>
        <fullName evidence="3">O-GlcNAc transferase C-terminal domain-containing protein</fullName>
    </recommendedName>
</protein>
<proteinExistence type="predicted"/>
<organism evidence="1 2">
    <name type="scientific">Caballeronia jiangsuensis</name>
    <dbReference type="NCBI Taxonomy" id="1458357"/>
    <lineage>
        <taxon>Bacteria</taxon>
        <taxon>Pseudomonadati</taxon>
        <taxon>Pseudomonadota</taxon>
        <taxon>Betaproteobacteria</taxon>
        <taxon>Burkholderiales</taxon>
        <taxon>Burkholderiaceae</taxon>
        <taxon>Caballeronia</taxon>
    </lineage>
</organism>
<dbReference type="Gene3D" id="3.40.50.2000">
    <property type="entry name" value="Glycogen Phosphorylase B"/>
    <property type="match status" value="1"/>
</dbReference>
<dbReference type="Proteomes" id="UP001629462">
    <property type="component" value="Unassembled WGS sequence"/>
</dbReference>
<comment type="caution">
    <text evidence="1">The sequence shown here is derived from an EMBL/GenBank/DDBJ whole genome shotgun (WGS) entry which is preliminary data.</text>
</comment>
<dbReference type="RefSeq" id="WP_408161120.1">
    <property type="nucleotide sequence ID" value="NZ_JAQQDB010000005.1"/>
</dbReference>
<reference evidence="1 2" key="1">
    <citation type="journal article" date="2024" name="Chem. Sci.">
        <title>Discovery of megapolipeptins by genome mining of a Burkholderiales bacteria collection.</title>
        <authorList>
            <person name="Paulo B.S."/>
            <person name="Recchia M.J.J."/>
            <person name="Lee S."/>
            <person name="Fergusson C.H."/>
            <person name="Romanowski S.B."/>
            <person name="Hernandez A."/>
            <person name="Krull N."/>
            <person name="Liu D.Y."/>
            <person name="Cavanagh H."/>
            <person name="Bos A."/>
            <person name="Gray C.A."/>
            <person name="Murphy B.T."/>
            <person name="Linington R.G."/>
            <person name="Eustaquio A.S."/>
        </authorList>
    </citation>
    <scope>NUCLEOTIDE SEQUENCE [LARGE SCALE GENOMIC DNA]</scope>
    <source>
        <strain evidence="1 2">RL17-374-BIF-D</strain>
    </source>
</reference>